<dbReference type="InterPro" id="IPR014710">
    <property type="entry name" value="RmlC-like_jellyroll"/>
</dbReference>
<sequence length="262" mass="29534">MPIHTDVFRDPHEVDRPQPIVAFAEDKPKDQHSEPHSHARGQLVHILQGSTTVFTEMGTFIVPPERAVWIPGGMVHRPVYPAKTQFRSLYLREDWSARLSDKPVVVQVTPLLRELIQEIMAAPRDYALDGPTARVAQVIVDQLKSLPDAPLQLPMPINHALLKELCQSILRCPAHLPSLADAAERTLMSQRTFERRFFAETGGWSYRKWCGQAKLFRALELLSAGRSVGDVAFKLGYEGPSPFISQFRKAFGTTPGKYFKVK</sequence>
<dbReference type="SUPFAM" id="SSF51182">
    <property type="entry name" value="RmlC-like cupins"/>
    <property type="match status" value="1"/>
</dbReference>
<protein>
    <submittedName>
        <fullName evidence="6">Transcriptional regulator</fullName>
    </submittedName>
</protein>
<dbReference type="InterPro" id="IPR003313">
    <property type="entry name" value="AraC-bd"/>
</dbReference>
<keyword evidence="4" id="KW-0804">Transcription</keyword>
<dbReference type="PANTHER" id="PTHR11019:SF159">
    <property type="entry name" value="TRANSCRIPTIONAL REGULATOR-RELATED"/>
    <property type="match status" value="1"/>
</dbReference>
<keyword evidence="3" id="KW-0010">Activator</keyword>
<dbReference type="CDD" id="cd06124">
    <property type="entry name" value="cupin_NimR-like_N"/>
    <property type="match status" value="1"/>
</dbReference>
<evidence type="ECO:0000259" key="5">
    <source>
        <dbReference type="PROSITE" id="PS01124"/>
    </source>
</evidence>
<dbReference type="PROSITE" id="PS00041">
    <property type="entry name" value="HTH_ARAC_FAMILY_1"/>
    <property type="match status" value="1"/>
</dbReference>
<keyword evidence="1" id="KW-0805">Transcription regulation</keyword>
<dbReference type="InterPro" id="IPR018060">
    <property type="entry name" value="HTH_AraC"/>
</dbReference>
<proteinExistence type="predicted"/>
<evidence type="ECO:0000256" key="4">
    <source>
        <dbReference type="ARBA" id="ARBA00023163"/>
    </source>
</evidence>
<gene>
    <name evidence="6" type="ORF">GCM10007094_21180</name>
</gene>
<dbReference type="PRINTS" id="PR00032">
    <property type="entry name" value="HTHARAC"/>
</dbReference>
<keyword evidence="2" id="KW-0238">DNA-binding</keyword>
<evidence type="ECO:0000313" key="7">
    <source>
        <dbReference type="Proteomes" id="UP000637980"/>
    </source>
</evidence>
<dbReference type="Pfam" id="PF12833">
    <property type="entry name" value="HTH_18"/>
    <property type="match status" value="1"/>
</dbReference>
<comment type="caution">
    <text evidence="6">The sequence shown here is derived from an EMBL/GenBank/DDBJ whole genome shotgun (WGS) entry which is preliminary data.</text>
</comment>
<dbReference type="SUPFAM" id="SSF46689">
    <property type="entry name" value="Homeodomain-like"/>
    <property type="match status" value="1"/>
</dbReference>
<dbReference type="Pfam" id="PF02311">
    <property type="entry name" value="AraC_binding"/>
    <property type="match status" value="1"/>
</dbReference>
<dbReference type="Gene3D" id="1.10.10.60">
    <property type="entry name" value="Homeodomain-like"/>
    <property type="match status" value="1"/>
</dbReference>
<dbReference type="InterPro" id="IPR020449">
    <property type="entry name" value="Tscrpt_reg_AraC-type_HTH"/>
</dbReference>
<evidence type="ECO:0000256" key="3">
    <source>
        <dbReference type="ARBA" id="ARBA00023159"/>
    </source>
</evidence>
<dbReference type="PROSITE" id="PS01124">
    <property type="entry name" value="HTH_ARAC_FAMILY_2"/>
    <property type="match status" value="1"/>
</dbReference>
<reference evidence="7" key="1">
    <citation type="journal article" date="2019" name="Int. J. Syst. Evol. Microbiol.">
        <title>The Global Catalogue of Microorganisms (GCM) 10K type strain sequencing project: providing services to taxonomists for standard genome sequencing and annotation.</title>
        <authorList>
            <consortium name="The Broad Institute Genomics Platform"/>
            <consortium name="The Broad Institute Genome Sequencing Center for Infectious Disease"/>
            <person name="Wu L."/>
            <person name="Ma J."/>
        </authorList>
    </citation>
    <scope>NUCLEOTIDE SEQUENCE [LARGE SCALE GENOMIC DNA]</scope>
    <source>
        <strain evidence="7">KCTC 12861</strain>
    </source>
</reference>
<dbReference type="Gene3D" id="2.60.120.10">
    <property type="entry name" value="Jelly Rolls"/>
    <property type="match status" value="1"/>
</dbReference>
<dbReference type="InterPro" id="IPR011051">
    <property type="entry name" value="RmlC_Cupin_sf"/>
</dbReference>
<evidence type="ECO:0000256" key="1">
    <source>
        <dbReference type="ARBA" id="ARBA00023015"/>
    </source>
</evidence>
<dbReference type="PANTHER" id="PTHR11019">
    <property type="entry name" value="HTH-TYPE TRANSCRIPTIONAL REGULATOR NIMR"/>
    <property type="match status" value="1"/>
</dbReference>
<evidence type="ECO:0000313" key="6">
    <source>
        <dbReference type="EMBL" id="GHB32164.1"/>
    </source>
</evidence>
<feature type="domain" description="HTH araC/xylS-type" evidence="5">
    <location>
        <begin position="163"/>
        <end position="261"/>
    </location>
</feature>
<dbReference type="SMART" id="SM00342">
    <property type="entry name" value="HTH_ARAC"/>
    <property type="match status" value="1"/>
</dbReference>
<keyword evidence="7" id="KW-1185">Reference proteome</keyword>
<dbReference type="RefSeq" id="WP_189436731.1">
    <property type="nucleotide sequence ID" value="NZ_BMXE01000003.1"/>
</dbReference>
<dbReference type="Proteomes" id="UP000637980">
    <property type="component" value="Unassembled WGS sequence"/>
</dbReference>
<dbReference type="InterPro" id="IPR018062">
    <property type="entry name" value="HTH_AraC-typ_CS"/>
</dbReference>
<evidence type="ECO:0000256" key="2">
    <source>
        <dbReference type="ARBA" id="ARBA00023125"/>
    </source>
</evidence>
<accession>A0ABQ3EF83</accession>
<dbReference type="EMBL" id="BMXE01000003">
    <property type="protein sequence ID" value="GHB32164.1"/>
    <property type="molecule type" value="Genomic_DNA"/>
</dbReference>
<name>A0ABQ3EF83_9HYPH</name>
<organism evidence="6 7">
    <name type="scientific">Pseudovibrio japonicus</name>
    <dbReference type="NCBI Taxonomy" id="366534"/>
    <lineage>
        <taxon>Bacteria</taxon>
        <taxon>Pseudomonadati</taxon>
        <taxon>Pseudomonadota</taxon>
        <taxon>Alphaproteobacteria</taxon>
        <taxon>Hyphomicrobiales</taxon>
        <taxon>Stappiaceae</taxon>
        <taxon>Pseudovibrio</taxon>
    </lineage>
</organism>
<dbReference type="InterPro" id="IPR009057">
    <property type="entry name" value="Homeodomain-like_sf"/>
</dbReference>